<dbReference type="AlphaFoldDB" id="A0A183V5L3"/>
<dbReference type="EMBL" id="UYWY01023279">
    <property type="protein sequence ID" value="VDM47354.1"/>
    <property type="molecule type" value="Genomic_DNA"/>
</dbReference>
<keyword evidence="2" id="KW-1185">Reference proteome</keyword>
<evidence type="ECO:0000313" key="3">
    <source>
        <dbReference type="WBParaSite" id="TCNE_0001603401-mRNA-1"/>
    </source>
</evidence>
<evidence type="ECO:0000313" key="1">
    <source>
        <dbReference type="EMBL" id="VDM47354.1"/>
    </source>
</evidence>
<reference evidence="3" key="1">
    <citation type="submission" date="2016-06" db="UniProtKB">
        <authorList>
            <consortium name="WormBaseParasite"/>
        </authorList>
    </citation>
    <scope>IDENTIFICATION</scope>
</reference>
<gene>
    <name evidence="1" type="ORF">TCNE_LOCUS16033</name>
</gene>
<accession>A0A183V5L3</accession>
<organism evidence="2 3">
    <name type="scientific">Toxocara canis</name>
    <name type="common">Canine roundworm</name>
    <dbReference type="NCBI Taxonomy" id="6265"/>
    <lineage>
        <taxon>Eukaryota</taxon>
        <taxon>Metazoa</taxon>
        <taxon>Ecdysozoa</taxon>
        <taxon>Nematoda</taxon>
        <taxon>Chromadorea</taxon>
        <taxon>Rhabditida</taxon>
        <taxon>Spirurina</taxon>
        <taxon>Ascaridomorpha</taxon>
        <taxon>Ascaridoidea</taxon>
        <taxon>Toxocaridae</taxon>
        <taxon>Toxocara</taxon>
    </lineage>
</organism>
<evidence type="ECO:0000313" key="2">
    <source>
        <dbReference type="Proteomes" id="UP000050794"/>
    </source>
</evidence>
<sequence length="70" mass="7894">MVETFVCEDDFLPAGVADLPHGLCFMHPHYFGSIDMMRSLGLQRKGLPRFMGSRVAGIGRYAYLFLNEPN</sequence>
<protein>
    <submittedName>
        <fullName evidence="3">GNAT family N-acetyltransferase</fullName>
    </submittedName>
</protein>
<dbReference type="WBParaSite" id="TCNE_0001603401-mRNA-1">
    <property type="protein sequence ID" value="TCNE_0001603401-mRNA-1"/>
    <property type="gene ID" value="TCNE_0001603401"/>
</dbReference>
<proteinExistence type="predicted"/>
<reference evidence="1 2" key="2">
    <citation type="submission" date="2018-11" db="EMBL/GenBank/DDBJ databases">
        <authorList>
            <consortium name="Pathogen Informatics"/>
        </authorList>
    </citation>
    <scope>NUCLEOTIDE SEQUENCE [LARGE SCALE GENOMIC DNA]</scope>
</reference>
<dbReference type="Proteomes" id="UP000050794">
    <property type="component" value="Unassembled WGS sequence"/>
</dbReference>
<name>A0A183V5L3_TOXCA</name>